<keyword evidence="2" id="KW-0132">Cell division</keyword>
<keyword evidence="1 2" id="KW-0732">Signal</keyword>
<comment type="subcellular location">
    <subcellularLocation>
        <location evidence="2">Periplasm</location>
    </subcellularLocation>
</comment>
<organism evidence="7 8">
    <name type="scientific">Arenimonas oryziterrae DSM 21050 = YC6267</name>
    <dbReference type="NCBI Taxonomy" id="1121015"/>
    <lineage>
        <taxon>Bacteria</taxon>
        <taxon>Pseudomonadati</taxon>
        <taxon>Pseudomonadota</taxon>
        <taxon>Gammaproteobacteria</taxon>
        <taxon>Lysobacterales</taxon>
        <taxon>Lysobacteraceae</taxon>
        <taxon>Arenimonas</taxon>
    </lineage>
</organism>
<keyword evidence="8" id="KW-1185">Reference proteome</keyword>
<dbReference type="OrthoDB" id="9768142at2"/>
<comment type="caution">
    <text evidence="7">The sequence shown here is derived from an EMBL/GenBank/DDBJ whole genome shotgun (WGS) entry which is preliminary data.</text>
</comment>
<dbReference type="RefSeq" id="WP_022970048.1">
    <property type="nucleotide sequence ID" value="NZ_ATVD01000005.1"/>
</dbReference>
<evidence type="ECO:0000259" key="5">
    <source>
        <dbReference type="Pfam" id="PF13525"/>
    </source>
</evidence>
<dbReference type="NCBIfam" id="TIGR02795">
    <property type="entry name" value="tol_pal_ybgF"/>
    <property type="match status" value="1"/>
</dbReference>
<evidence type="ECO:0000313" key="7">
    <source>
        <dbReference type="EMBL" id="KFN43092.1"/>
    </source>
</evidence>
<feature type="repeat" description="TPR" evidence="3">
    <location>
        <begin position="180"/>
        <end position="213"/>
    </location>
</feature>
<dbReference type="Gene3D" id="1.25.40.10">
    <property type="entry name" value="Tetratricopeptide repeat domain"/>
    <property type="match status" value="1"/>
</dbReference>
<evidence type="ECO:0000256" key="1">
    <source>
        <dbReference type="ARBA" id="ARBA00022729"/>
    </source>
</evidence>
<sequence length="268" mass="29014" precursor="true">MRIARYVLCAVALVAAAPSWAQRQSLADRVTHLEQVAAGQTQTAGQANVDLLNRLTQLQAEVQSLRGLVEQLQNENEQLKQSGRAQYVDLDTRLQKLEGGGVPAAGSRPGASAVVPPTAGSTAGRPVVPRAGGTATTPSSADEQALYGTAFEFLKQGDYVQSARGFKAYLDSFPQGSLAPNAWYWLGESYYVTQNYPIAEQSFETLLSQFPDSGKAPDALLKKGYCQLEMRQFDAGQQTLSRVINDYPDSDAARLAQSRLRALSLETR</sequence>
<evidence type="ECO:0000256" key="2">
    <source>
        <dbReference type="HAMAP-Rule" id="MF_02066"/>
    </source>
</evidence>
<reference evidence="7 8" key="1">
    <citation type="submission" date="2013-09" db="EMBL/GenBank/DDBJ databases">
        <title>Genome sequencing of Arenimonas oryziterrae.</title>
        <authorList>
            <person name="Chen F."/>
            <person name="Wang G."/>
        </authorList>
    </citation>
    <scope>NUCLEOTIDE SEQUENCE [LARGE SCALE GENOMIC DNA]</scope>
    <source>
        <strain evidence="7 8">YC6267</strain>
    </source>
</reference>
<proteinExistence type="inferred from homology"/>
<dbReference type="InterPro" id="IPR034706">
    <property type="entry name" value="CpoB"/>
</dbReference>
<feature type="chain" id="PRO_5009982770" description="Cell division coordinator CpoB" evidence="2">
    <location>
        <begin position="22"/>
        <end position="268"/>
    </location>
</feature>
<dbReference type="GO" id="GO:0030288">
    <property type="term" value="C:outer membrane-bounded periplasmic space"/>
    <property type="evidence" value="ECO:0007669"/>
    <property type="project" value="UniProtKB-UniRule"/>
</dbReference>
<dbReference type="AlphaFoldDB" id="A0A091AV06"/>
<dbReference type="Pfam" id="PF13525">
    <property type="entry name" value="YfiO"/>
    <property type="match status" value="1"/>
</dbReference>
<accession>A0A091AV06</accession>
<feature type="region of interest" description="Disordered" evidence="4">
    <location>
        <begin position="98"/>
        <end position="140"/>
    </location>
</feature>
<gene>
    <name evidence="2" type="primary">cpoB</name>
    <name evidence="7" type="ORF">N789_11055</name>
</gene>
<dbReference type="PATRIC" id="fig|1121015.4.peg.1689"/>
<comment type="similarity">
    <text evidence="2">Belongs to the CpoB family.</text>
</comment>
<evidence type="ECO:0000256" key="3">
    <source>
        <dbReference type="PROSITE-ProRule" id="PRU00339"/>
    </source>
</evidence>
<feature type="signal peptide" evidence="2">
    <location>
        <begin position="1"/>
        <end position="21"/>
    </location>
</feature>
<evidence type="ECO:0000259" key="6">
    <source>
        <dbReference type="Pfam" id="PF16331"/>
    </source>
</evidence>
<dbReference type="HAMAP" id="MF_02066">
    <property type="entry name" value="CpoB"/>
    <property type="match status" value="1"/>
</dbReference>
<keyword evidence="2" id="KW-0175">Coiled coil</keyword>
<protein>
    <recommendedName>
        <fullName evidence="2">Cell division coordinator CpoB</fullName>
    </recommendedName>
</protein>
<dbReference type="GO" id="GO:0070206">
    <property type="term" value="P:protein trimerization"/>
    <property type="evidence" value="ECO:0007669"/>
    <property type="project" value="InterPro"/>
</dbReference>
<evidence type="ECO:0000256" key="4">
    <source>
        <dbReference type="SAM" id="MobiDB-lite"/>
    </source>
</evidence>
<keyword evidence="2" id="KW-0574">Periplasm</keyword>
<comment type="function">
    <text evidence="2">Mediates coordination of peptidoglycan synthesis and outer membrane constriction during cell division.</text>
</comment>
<dbReference type="GO" id="GO:0043093">
    <property type="term" value="P:FtsZ-dependent cytokinesis"/>
    <property type="evidence" value="ECO:0007669"/>
    <property type="project" value="UniProtKB-UniRule"/>
</dbReference>
<feature type="domain" description="YbgF trimerisation" evidence="6">
    <location>
        <begin position="25"/>
        <end position="101"/>
    </location>
</feature>
<dbReference type="eggNOG" id="COG1729">
    <property type="taxonomic scope" value="Bacteria"/>
</dbReference>
<dbReference type="Gene3D" id="1.20.5.110">
    <property type="match status" value="1"/>
</dbReference>
<keyword evidence="2" id="KW-0131">Cell cycle</keyword>
<dbReference type="STRING" id="1121015.GCA_000420545_02442"/>
<dbReference type="EMBL" id="AVCI01000006">
    <property type="protein sequence ID" value="KFN43092.1"/>
    <property type="molecule type" value="Genomic_DNA"/>
</dbReference>
<evidence type="ECO:0000313" key="8">
    <source>
        <dbReference type="Proteomes" id="UP000029385"/>
    </source>
</evidence>
<dbReference type="InterPro" id="IPR019734">
    <property type="entry name" value="TPR_rpt"/>
</dbReference>
<dbReference type="PROSITE" id="PS50005">
    <property type="entry name" value="TPR"/>
    <property type="match status" value="1"/>
</dbReference>
<feature type="domain" description="Outer membrane lipoprotein BamD-like" evidence="5">
    <location>
        <begin position="142"/>
        <end position="263"/>
    </location>
</feature>
<dbReference type="InterPro" id="IPR032519">
    <property type="entry name" value="YbgF_tri"/>
</dbReference>
<dbReference type="SUPFAM" id="SSF48452">
    <property type="entry name" value="TPR-like"/>
    <property type="match status" value="1"/>
</dbReference>
<name>A0A091AV06_9GAMM</name>
<dbReference type="InterPro" id="IPR014162">
    <property type="entry name" value="CpoB_C"/>
</dbReference>
<keyword evidence="3" id="KW-0802">TPR repeat</keyword>
<feature type="coiled-coil region" evidence="2">
    <location>
        <begin position="48"/>
        <end position="85"/>
    </location>
</feature>
<dbReference type="Pfam" id="PF16331">
    <property type="entry name" value="TolA_bind_tri"/>
    <property type="match status" value="1"/>
</dbReference>
<dbReference type="Proteomes" id="UP000029385">
    <property type="component" value="Unassembled WGS sequence"/>
</dbReference>
<dbReference type="InterPro" id="IPR039565">
    <property type="entry name" value="BamD-like"/>
</dbReference>
<dbReference type="InterPro" id="IPR011990">
    <property type="entry name" value="TPR-like_helical_dom_sf"/>
</dbReference>